<dbReference type="PANTHER" id="PTHR47481">
    <property type="match status" value="1"/>
</dbReference>
<keyword evidence="2" id="KW-1185">Reference proteome</keyword>
<evidence type="ECO:0000313" key="2">
    <source>
        <dbReference type="Proteomes" id="UP000596661"/>
    </source>
</evidence>
<dbReference type="Proteomes" id="UP000596661">
    <property type="component" value="Chromosome 5"/>
</dbReference>
<name>A0A803PS90_CANSA</name>
<dbReference type="PANTHER" id="PTHR47481:SF34">
    <property type="entry name" value="CCHC-TYPE DOMAIN-CONTAINING PROTEIN"/>
    <property type="match status" value="1"/>
</dbReference>
<dbReference type="Gramene" id="evm.model.05.875">
    <property type="protein sequence ID" value="cds.evm.model.05.875"/>
    <property type="gene ID" value="evm.TU.05.875"/>
</dbReference>
<evidence type="ECO:0000313" key="1">
    <source>
        <dbReference type="EnsemblPlants" id="cds.evm.model.05.875"/>
    </source>
</evidence>
<proteinExistence type="predicted"/>
<dbReference type="EMBL" id="UZAU01000468">
    <property type="status" value="NOT_ANNOTATED_CDS"/>
    <property type="molecule type" value="Genomic_DNA"/>
</dbReference>
<organism evidence="1 2">
    <name type="scientific">Cannabis sativa</name>
    <name type="common">Hemp</name>
    <name type="synonym">Marijuana</name>
    <dbReference type="NCBI Taxonomy" id="3483"/>
    <lineage>
        <taxon>Eukaryota</taxon>
        <taxon>Viridiplantae</taxon>
        <taxon>Streptophyta</taxon>
        <taxon>Embryophyta</taxon>
        <taxon>Tracheophyta</taxon>
        <taxon>Spermatophyta</taxon>
        <taxon>Magnoliopsida</taxon>
        <taxon>eudicotyledons</taxon>
        <taxon>Gunneridae</taxon>
        <taxon>Pentapetalae</taxon>
        <taxon>rosids</taxon>
        <taxon>fabids</taxon>
        <taxon>Rosales</taxon>
        <taxon>Cannabaceae</taxon>
        <taxon>Cannabis</taxon>
    </lineage>
</organism>
<sequence length="184" mass="20475">MVLTIIRGHRLEGFLNGLKPCPPEFLPSKNKLAKPVISTGICDKSATTIEDLYGAHSRANMEDLRTKLTTVRKGSQSMTNYLKQKRLWVDTLALAGEVMTIHDKLLRGNVLSDLCAEYLTIVVPLEVRSTLSWEELSSTLLSFDSKLERLTSLSTNSKQLENLTANIAQKPYGLGFNSNHDRGI</sequence>
<reference evidence="1" key="2">
    <citation type="submission" date="2021-03" db="UniProtKB">
        <authorList>
            <consortium name="EnsemblPlants"/>
        </authorList>
    </citation>
    <scope>IDENTIFICATION</scope>
</reference>
<accession>A0A803PS90</accession>
<dbReference type="AlphaFoldDB" id="A0A803PS90"/>
<dbReference type="EnsemblPlants" id="evm.model.05.875">
    <property type="protein sequence ID" value="cds.evm.model.05.875"/>
    <property type="gene ID" value="evm.TU.05.875"/>
</dbReference>
<reference evidence="1" key="1">
    <citation type="submission" date="2018-11" db="EMBL/GenBank/DDBJ databases">
        <authorList>
            <person name="Grassa J C."/>
        </authorList>
    </citation>
    <scope>NUCLEOTIDE SEQUENCE [LARGE SCALE GENOMIC DNA]</scope>
</reference>
<protein>
    <submittedName>
        <fullName evidence="1">Uncharacterized protein</fullName>
    </submittedName>
</protein>